<feature type="compositionally biased region" description="Basic and acidic residues" evidence="1">
    <location>
        <begin position="38"/>
        <end position="61"/>
    </location>
</feature>
<dbReference type="OrthoDB" id="10313740at2759"/>
<dbReference type="KEGG" id="aten:116297268"/>
<dbReference type="AlphaFoldDB" id="A0A6P8I8C1"/>
<dbReference type="GeneID" id="116297268"/>
<reference evidence="3" key="1">
    <citation type="submission" date="2025-08" db="UniProtKB">
        <authorList>
            <consortium name="RefSeq"/>
        </authorList>
    </citation>
    <scope>IDENTIFICATION</scope>
    <source>
        <tissue evidence="3">Tentacle</tissue>
    </source>
</reference>
<feature type="region of interest" description="Disordered" evidence="1">
    <location>
        <begin position="34"/>
        <end position="73"/>
    </location>
</feature>
<evidence type="ECO:0000256" key="1">
    <source>
        <dbReference type="SAM" id="MobiDB-lite"/>
    </source>
</evidence>
<evidence type="ECO:0000313" key="3">
    <source>
        <dbReference type="RefSeq" id="XP_031561322.1"/>
    </source>
</evidence>
<sequence>MYRVKFVVTITEKSCFGSCSFLSSVDSAQPTSILEEFSSEKSSDEAEESAKSDQTAEERDRQNRKKTRMQEATDSLPDVLKAVKVAAEAHSEVLKKWQSTFDDNDD</sequence>
<organism evidence="2 3">
    <name type="scientific">Actinia tenebrosa</name>
    <name type="common">Australian red waratah sea anemone</name>
    <dbReference type="NCBI Taxonomy" id="6105"/>
    <lineage>
        <taxon>Eukaryota</taxon>
        <taxon>Metazoa</taxon>
        <taxon>Cnidaria</taxon>
        <taxon>Anthozoa</taxon>
        <taxon>Hexacorallia</taxon>
        <taxon>Actiniaria</taxon>
        <taxon>Actiniidae</taxon>
        <taxon>Actinia</taxon>
    </lineage>
</organism>
<evidence type="ECO:0000313" key="2">
    <source>
        <dbReference type="Proteomes" id="UP000515163"/>
    </source>
</evidence>
<keyword evidence="2" id="KW-1185">Reference proteome</keyword>
<name>A0A6P8I8C1_ACTTE</name>
<accession>A0A6P8I8C1</accession>
<gene>
    <name evidence="3" type="primary">LOC116297268</name>
</gene>
<proteinExistence type="predicted"/>
<dbReference type="InParanoid" id="A0A6P8I8C1"/>
<dbReference type="Proteomes" id="UP000515163">
    <property type="component" value="Unplaced"/>
</dbReference>
<protein>
    <submittedName>
        <fullName evidence="3">Uncharacterized protein LOC116297268</fullName>
    </submittedName>
</protein>
<dbReference type="RefSeq" id="XP_031561322.1">
    <property type="nucleotide sequence ID" value="XM_031705462.1"/>
</dbReference>